<dbReference type="AlphaFoldDB" id="A0A0G1QVS0"/>
<dbReference type="EMBL" id="LCLS01000010">
    <property type="protein sequence ID" value="KKU21903.1"/>
    <property type="molecule type" value="Genomic_DNA"/>
</dbReference>
<name>A0A0G1QVS0_9BACT</name>
<organism evidence="2 3">
    <name type="scientific">Candidatus Nomurabacteria bacterium GW2011_GWA1_46_11</name>
    <dbReference type="NCBI Taxonomy" id="1618732"/>
    <lineage>
        <taxon>Bacteria</taxon>
        <taxon>Candidatus Nomuraibacteriota</taxon>
    </lineage>
</organism>
<reference evidence="2 3" key="1">
    <citation type="journal article" date="2015" name="Nature">
        <title>rRNA introns, odd ribosomes, and small enigmatic genomes across a large radiation of phyla.</title>
        <authorList>
            <person name="Brown C.T."/>
            <person name="Hug L.A."/>
            <person name="Thomas B.C."/>
            <person name="Sharon I."/>
            <person name="Castelle C.J."/>
            <person name="Singh A."/>
            <person name="Wilkins M.J."/>
            <person name="Williams K.H."/>
            <person name="Banfield J.F."/>
        </authorList>
    </citation>
    <scope>NUCLEOTIDE SEQUENCE [LARGE SCALE GENOMIC DNA]</scope>
</reference>
<feature type="region of interest" description="Disordered" evidence="1">
    <location>
        <begin position="1"/>
        <end position="31"/>
    </location>
</feature>
<dbReference type="Proteomes" id="UP000034107">
    <property type="component" value="Unassembled WGS sequence"/>
</dbReference>
<feature type="compositionally biased region" description="Basic and acidic residues" evidence="1">
    <location>
        <begin position="1"/>
        <end position="11"/>
    </location>
</feature>
<feature type="region of interest" description="Disordered" evidence="1">
    <location>
        <begin position="55"/>
        <end position="77"/>
    </location>
</feature>
<protein>
    <submittedName>
        <fullName evidence="2">Uncharacterized protein</fullName>
    </submittedName>
</protein>
<evidence type="ECO:0000313" key="3">
    <source>
        <dbReference type="Proteomes" id="UP000034107"/>
    </source>
</evidence>
<comment type="caution">
    <text evidence="2">The sequence shown here is derived from an EMBL/GenBank/DDBJ whole genome shotgun (WGS) entry which is preliminary data.</text>
</comment>
<accession>A0A0G1QVS0</accession>
<sequence length="77" mass="8465">MFIDGREDGETRVAPVIRGGNHGTAHPDGRKMVETFGQDRTCATRGCNTKLSQYNRDSECSTHSPVVRPSSKDLSSR</sequence>
<gene>
    <name evidence="2" type="ORF">UX31_C0010G0034</name>
</gene>
<evidence type="ECO:0000256" key="1">
    <source>
        <dbReference type="SAM" id="MobiDB-lite"/>
    </source>
</evidence>
<evidence type="ECO:0000313" key="2">
    <source>
        <dbReference type="EMBL" id="KKU21903.1"/>
    </source>
</evidence>
<proteinExistence type="predicted"/>